<gene>
    <name evidence="2" type="ORF">FisN_23Lu212</name>
</gene>
<keyword evidence="1" id="KW-0732">Signal</keyword>
<proteinExistence type="predicted"/>
<accession>A0A1Z5JS31</accession>
<evidence type="ECO:0000313" key="2">
    <source>
        <dbReference type="EMBL" id="GAX16662.1"/>
    </source>
</evidence>
<sequence>MRQRIGSFVAQVLLCALSPVAFSFQHNYPKGISRKQVLSTVPWILLAPPSIVSASIPPCSPSSNSCLSTASVRALDKFIAPWSYPSNLSSSDVIDRLANSLTQCEILERSDTSLKAKSTRNFGAVDEISFEVNDADRVIAITSQQVDGPELNGLAGQKNRLREIQLKAGFLGGEEVPREGALGQLKAFYGLQSGSGFEDVFLEE</sequence>
<keyword evidence="3" id="KW-1185">Reference proteome</keyword>
<feature type="chain" id="PRO_5012464598" evidence="1">
    <location>
        <begin position="24"/>
        <end position="204"/>
    </location>
</feature>
<dbReference type="EMBL" id="BDSP01000108">
    <property type="protein sequence ID" value="GAX16662.1"/>
    <property type="molecule type" value="Genomic_DNA"/>
</dbReference>
<dbReference type="Proteomes" id="UP000198406">
    <property type="component" value="Unassembled WGS sequence"/>
</dbReference>
<evidence type="ECO:0000313" key="3">
    <source>
        <dbReference type="Proteomes" id="UP000198406"/>
    </source>
</evidence>
<dbReference type="AlphaFoldDB" id="A0A1Z5JS31"/>
<reference evidence="2 3" key="1">
    <citation type="journal article" date="2015" name="Plant Cell">
        <title>Oil accumulation by the oleaginous diatom Fistulifera solaris as revealed by the genome and transcriptome.</title>
        <authorList>
            <person name="Tanaka T."/>
            <person name="Maeda Y."/>
            <person name="Veluchamy A."/>
            <person name="Tanaka M."/>
            <person name="Abida H."/>
            <person name="Marechal E."/>
            <person name="Bowler C."/>
            <person name="Muto M."/>
            <person name="Sunaga Y."/>
            <person name="Tanaka M."/>
            <person name="Yoshino T."/>
            <person name="Taniguchi T."/>
            <person name="Fukuda Y."/>
            <person name="Nemoto M."/>
            <person name="Matsumoto M."/>
            <person name="Wong P.S."/>
            <person name="Aburatani S."/>
            <person name="Fujibuchi W."/>
        </authorList>
    </citation>
    <scope>NUCLEOTIDE SEQUENCE [LARGE SCALE GENOMIC DNA]</scope>
    <source>
        <strain evidence="2 3">JPCC DA0580</strain>
    </source>
</reference>
<comment type="caution">
    <text evidence="2">The sequence shown here is derived from an EMBL/GenBank/DDBJ whole genome shotgun (WGS) entry which is preliminary data.</text>
</comment>
<organism evidence="2 3">
    <name type="scientific">Fistulifera solaris</name>
    <name type="common">Oleaginous diatom</name>
    <dbReference type="NCBI Taxonomy" id="1519565"/>
    <lineage>
        <taxon>Eukaryota</taxon>
        <taxon>Sar</taxon>
        <taxon>Stramenopiles</taxon>
        <taxon>Ochrophyta</taxon>
        <taxon>Bacillariophyta</taxon>
        <taxon>Bacillariophyceae</taxon>
        <taxon>Bacillariophycidae</taxon>
        <taxon>Naviculales</taxon>
        <taxon>Naviculaceae</taxon>
        <taxon>Fistulifera</taxon>
    </lineage>
</organism>
<name>A0A1Z5JS31_FISSO</name>
<evidence type="ECO:0000256" key="1">
    <source>
        <dbReference type="SAM" id="SignalP"/>
    </source>
</evidence>
<protein>
    <submittedName>
        <fullName evidence="2">Uncharacterized protein</fullName>
    </submittedName>
</protein>
<dbReference type="OrthoDB" id="45602at2759"/>
<dbReference type="InParanoid" id="A0A1Z5JS31"/>
<dbReference type="Pfam" id="PF07386">
    <property type="entry name" value="DUF1499"/>
    <property type="match status" value="1"/>
</dbReference>
<dbReference type="InterPro" id="IPR010865">
    <property type="entry name" value="DUF1499"/>
</dbReference>
<feature type="signal peptide" evidence="1">
    <location>
        <begin position="1"/>
        <end position="23"/>
    </location>
</feature>